<organism evidence="12">
    <name type="scientific">Corethron hystrix</name>
    <dbReference type="NCBI Taxonomy" id="216773"/>
    <lineage>
        <taxon>Eukaryota</taxon>
        <taxon>Sar</taxon>
        <taxon>Stramenopiles</taxon>
        <taxon>Ochrophyta</taxon>
        <taxon>Bacillariophyta</taxon>
        <taxon>Coscinodiscophyceae</taxon>
        <taxon>Corethrophycidae</taxon>
        <taxon>Corethrales</taxon>
        <taxon>Corethraceae</taxon>
        <taxon>Corethron</taxon>
    </lineage>
</organism>
<feature type="transmembrane region" description="Helical" evidence="10">
    <location>
        <begin position="65"/>
        <end position="83"/>
    </location>
</feature>
<comment type="catalytic activity">
    <reaction evidence="10">
        <text>an acyl-CoA + malonyl-CoA + H(+) = a 3-oxoacyl-CoA + CO2 + CoA</text>
        <dbReference type="Rhea" id="RHEA:50252"/>
        <dbReference type="ChEBI" id="CHEBI:15378"/>
        <dbReference type="ChEBI" id="CHEBI:16526"/>
        <dbReference type="ChEBI" id="CHEBI:57287"/>
        <dbReference type="ChEBI" id="CHEBI:57384"/>
        <dbReference type="ChEBI" id="CHEBI:58342"/>
        <dbReference type="ChEBI" id="CHEBI:90726"/>
    </reaction>
    <physiologicalReaction direction="left-to-right" evidence="10">
        <dbReference type="Rhea" id="RHEA:50253"/>
    </physiologicalReaction>
</comment>
<dbReference type="EC" id="2.3.1.-" evidence="10"/>
<protein>
    <recommendedName>
        <fullName evidence="10">Elongation of fatty acids protein</fullName>
        <ecNumber evidence="10">2.3.1.-</ecNumber>
    </recommendedName>
</protein>
<evidence type="ECO:0000256" key="8">
    <source>
        <dbReference type="ARBA" id="ARBA00023136"/>
    </source>
</evidence>
<evidence type="ECO:0000256" key="1">
    <source>
        <dbReference type="ARBA" id="ARBA00004141"/>
    </source>
</evidence>
<keyword evidence="4 10" id="KW-0812">Transmembrane</keyword>
<evidence type="ECO:0000256" key="6">
    <source>
        <dbReference type="ARBA" id="ARBA00022989"/>
    </source>
</evidence>
<dbReference type="PROSITE" id="PS01188">
    <property type="entry name" value="ELO"/>
    <property type="match status" value="1"/>
</dbReference>
<evidence type="ECO:0000256" key="5">
    <source>
        <dbReference type="ARBA" id="ARBA00022832"/>
    </source>
</evidence>
<keyword evidence="3 10" id="KW-0808">Transferase</keyword>
<keyword evidence="8 10" id="KW-0472">Membrane</keyword>
<dbReference type="PANTHER" id="PTHR11157:SF126">
    <property type="entry name" value="ELONGATION OF VERY LONG CHAIN FATTY ACIDS PROTEIN"/>
    <property type="match status" value="1"/>
</dbReference>
<dbReference type="GO" id="GO:0019367">
    <property type="term" value="P:fatty acid elongation, saturated fatty acid"/>
    <property type="evidence" value="ECO:0007669"/>
    <property type="project" value="TreeGrafter"/>
</dbReference>
<comment type="subcellular location">
    <subcellularLocation>
        <location evidence="1">Membrane</location>
        <topology evidence="1">Multi-pass membrane protein</topology>
    </subcellularLocation>
</comment>
<keyword evidence="5 10" id="KW-0276">Fatty acid metabolism</keyword>
<evidence type="ECO:0000256" key="2">
    <source>
        <dbReference type="ARBA" id="ARBA00022516"/>
    </source>
</evidence>
<sequence length="376" mass="43321">MSPKSKNFNDGLLFQSSELTPDCTNDSPDRRSSIFTPPTLGQTSPKQQKNTQQNIEIVSLRQPSFLERMMAVAVFIGALAVWTKYTFLDNRHAVFSDLNYSHSWKFPATVTSLYILSLPGLRYMVKNLNVDMKALLMDCMILYNALQVLLNGWMMYSIISQLLYHGHPLVGDIHAPGCILTVWFHYMDKYLEFFDTWFMVLRGRLDQVSFLHVYHHVTIAWAWWAAICLFPGGDSYFGALLNSSIHVMMYSYYCLTLVRIKCPWKKYLTQAQLIQFTCVVIYTFISWCCIPDYERTVGHISAYIIQVGEMASLFILFTHFYRKSYAKHSIKSTIANSAKGYDDECHKALSNVSGKFIHSSAQINKVVGRQSFSRMY</sequence>
<dbReference type="Pfam" id="PF01151">
    <property type="entry name" value="ELO"/>
    <property type="match status" value="1"/>
</dbReference>
<feature type="transmembrane region" description="Helical" evidence="10">
    <location>
        <begin position="300"/>
        <end position="321"/>
    </location>
</feature>
<comment type="similarity">
    <text evidence="10">Belongs to the ELO family.</text>
</comment>
<feature type="transmembrane region" description="Helical" evidence="10">
    <location>
        <begin position="267"/>
        <end position="285"/>
    </location>
</feature>
<dbReference type="AlphaFoldDB" id="A0A7S1BZX3"/>
<dbReference type="PANTHER" id="PTHR11157">
    <property type="entry name" value="FATTY ACID ACYL TRANSFERASE-RELATED"/>
    <property type="match status" value="1"/>
</dbReference>
<evidence type="ECO:0000256" key="7">
    <source>
        <dbReference type="ARBA" id="ARBA00023098"/>
    </source>
</evidence>
<dbReference type="InterPro" id="IPR030457">
    <property type="entry name" value="ELO_CS"/>
</dbReference>
<accession>A0A7S1BZX3</accession>
<feature type="transmembrane region" description="Helical" evidence="10">
    <location>
        <begin position="103"/>
        <end position="121"/>
    </location>
</feature>
<dbReference type="GO" id="GO:0005789">
    <property type="term" value="C:endoplasmic reticulum membrane"/>
    <property type="evidence" value="ECO:0007669"/>
    <property type="project" value="TreeGrafter"/>
</dbReference>
<name>A0A7S1BZX3_9STRA</name>
<keyword evidence="9 10" id="KW-0275">Fatty acid biosynthesis</keyword>
<gene>
    <name evidence="12" type="ORF">CHYS00102_LOCUS30483</name>
</gene>
<dbReference type="GO" id="GO:0034625">
    <property type="term" value="P:fatty acid elongation, monounsaturated fatty acid"/>
    <property type="evidence" value="ECO:0007669"/>
    <property type="project" value="TreeGrafter"/>
</dbReference>
<feature type="transmembrane region" description="Helical" evidence="10">
    <location>
        <begin position="208"/>
        <end position="230"/>
    </location>
</feature>
<evidence type="ECO:0000256" key="10">
    <source>
        <dbReference type="RuleBase" id="RU361115"/>
    </source>
</evidence>
<keyword evidence="2 10" id="KW-0444">Lipid biosynthesis</keyword>
<dbReference type="GO" id="GO:0034626">
    <property type="term" value="P:fatty acid elongation, polyunsaturated fatty acid"/>
    <property type="evidence" value="ECO:0007669"/>
    <property type="project" value="TreeGrafter"/>
</dbReference>
<proteinExistence type="inferred from homology"/>
<evidence type="ECO:0000256" key="9">
    <source>
        <dbReference type="ARBA" id="ARBA00023160"/>
    </source>
</evidence>
<reference evidence="12" key="1">
    <citation type="submission" date="2021-01" db="EMBL/GenBank/DDBJ databases">
        <authorList>
            <person name="Corre E."/>
            <person name="Pelletier E."/>
            <person name="Niang G."/>
            <person name="Scheremetjew M."/>
            <person name="Finn R."/>
            <person name="Kale V."/>
            <person name="Holt S."/>
            <person name="Cochrane G."/>
            <person name="Meng A."/>
            <person name="Brown T."/>
            <person name="Cohen L."/>
        </authorList>
    </citation>
    <scope>NUCLEOTIDE SEQUENCE</scope>
    <source>
        <strain evidence="12">308</strain>
    </source>
</reference>
<dbReference type="EMBL" id="HBFR01041697">
    <property type="protein sequence ID" value="CAD8903264.1"/>
    <property type="molecule type" value="Transcribed_RNA"/>
</dbReference>
<feature type="compositionally biased region" description="Polar residues" evidence="11">
    <location>
        <begin position="33"/>
        <end position="52"/>
    </location>
</feature>
<keyword evidence="7 10" id="KW-0443">Lipid metabolism</keyword>
<dbReference type="GO" id="GO:0030148">
    <property type="term" value="P:sphingolipid biosynthetic process"/>
    <property type="evidence" value="ECO:0007669"/>
    <property type="project" value="TreeGrafter"/>
</dbReference>
<feature type="region of interest" description="Disordered" evidence="11">
    <location>
        <begin position="18"/>
        <end position="52"/>
    </location>
</feature>
<dbReference type="GO" id="GO:0042761">
    <property type="term" value="P:very long-chain fatty acid biosynthetic process"/>
    <property type="evidence" value="ECO:0007669"/>
    <property type="project" value="TreeGrafter"/>
</dbReference>
<evidence type="ECO:0000313" key="12">
    <source>
        <dbReference type="EMBL" id="CAD8903264.1"/>
    </source>
</evidence>
<evidence type="ECO:0000256" key="4">
    <source>
        <dbReference type="ARBA" id="ARBA00022692"/>
    </source>
</evidence>
<dbReference type="GO" id="GO:0009922">
    <property type="term" value="F:fatty acid elongase activity"/>
    <property type="evidence" value="ECO:0007669"/>
    <property type="project" value="InterPro"/>
</dbReference>
<evidence type="ECO:0000256" key="11">
    <source>
        <dbReference type="SAM" id="MobiDB-lite"/>
    </source>
</evidence>
<evidence type="ECO:0000256" key="3">
    <source>
        <dbReference type="ARBA" id="ARBA00022679"/>
    </source>
</evidence>
<dbReference type="InterPro" id="IPR002076">
    <property type="entry name" value="ELO_fam"/>
</dbReference>
<keyword evidence="6 10" id="KW-1133">Transmembrane helix</keyword>
<feature type="transmembrane region" description="Helical" evidence="10">
    <location>
        <begin position="141"/>
        <end position="163"/>
    </location>
</feature>